<accession>A0A6J1SP41</accession>
<dbReference type="KEGG" id="foc:113207817"/>
<dbReference type="GO" id="GO:0020037">
    <property type="term" value="F:heme binding"/>
    <property type="evidence" value="ECO:0007669"/>
    <property type="project" value="InterPro"/>
</dbReference>
<gene>
    <name evidence="11" type="primary">LOC113207817</name>
</gene>
<dbReference type="Proteomes" id="UP000504606">
    <property type="component" value="Unplaced"/>
</dbReference>
<organism evidence="10 11">
    <name type="scientific">Frankliniella occidentalis</name>
    <name type="common">Western flower thrips</name>
    <name type="synonym">Euthrips occidentalis</name>
    <dbReference type="NCBI Taxonomy" id="133901"/>
    <lineage>
        <taxon>Eukaryota</taxon>
        <taxon>Metazoa</taxon>
        <taxon>Ecdysozoa</taxon>
        <taxon>Arthropoda</taxon>
        <taxon>Hexapoda</taxon>
        <taxon>Insecta</taxon>
        <taxon>Pterygota</taxon>
        <taxon>Neoptera</taxon>
        <taxon>Paraneoptera</taxon>
        <taxon>Thysanoptera</taxon>
        <taxon>Terebrantia</taxon>
        <taxon>Thripoidea</taxon>
        <taxon>Thripidae</taxon>
        <taxon>Frankliniella</taxon>
    </lineage>
</organism>
<evidence type="ECO:0000256" key="6">
    <source>
        <dbReference type="ARBA" id="ARBA00023004"/>
    </source>
</evidence>
<evidence type="ECO:0000256" key="5">
    <source>
        <dbReference type="ARBA" id="ARBA00023002"/>
    </source>
</evidence>
<keyword evidence="4 8" id="KW-0479">Metal-binding</keyword>
<evidence type="ECO:0000256" key="2">
    <source>
        <dbReference type="ARBA" id="ARBA00010617"/>
    </source>
</evidence>
<dbReference type="Pfam" id="PF00067">
    <property type="entry name" value="p450"/>
    <property type="match status" value="1"/>
</dbReference>
<evidence type="ECO:0000256" key="9">
    <source>
        <dbReference type="RuleBase" id="RU000461"/>
    </source>
</evidence>
<keyword evidence="5 9" id="KW-0560">Oxidoreductase</keyword>
<proteinExistence type="inferred from homology"/>
<dbReference type="AlphaFoldDB" id="A0A6J1SP41"/>
<dbReference type="PRINTS" id="PR00463">
    <property type="entry name" value="EP450I"/>
</dbReference>
<keyword evidence="7 9" id="KW-0503">Monooxygenase</keyword>
<dbReference type="InterPro" id="IPR001128">
    <property type="entry name" value="Cyt_P450"/>
</dbReference>
<keyword evidence="6 8" id="KW-0408">Iron</keyword>
<dbReference type="SUPFAM" id="SSF48264">
    <property type="entry name" value="Cytochrome P450"/>
    <property type="match status" value="1"/>
</dbReference>
<name>A0A6J1SP41_FRAOC</name>
<dbReference type="RefSeq" id="XP_026280311.1">
    <property type="nucleotide sequence ID" value="XM_026424526.2"/>
</dbReference>
<evidence type="ECO:0000256" key="3">
    <source>
        <dbReference type="ARBA" id="ARBA00022617"/>
    </source>
</evidence>
<sequence>MAVIMGLPVWAALVGLATLLSYVWFRIAFRERMALSAKLPGPTAYPLIGNLYMIKESTVELFKYAVNAAGTFNEIGLAKIEWMHRVAVAVFNPADVEIILGSSVHLEKAKEYRFFKPWLGEGLLISSGDTWRTHRKLIAPTFHLNVLKQFVYLFNRNSRALCRKLDAVVGQVVDIHDYMSETTVEILLETAMGVDRSTQNRGYDYAMAVMKMCEILHVRMFRPWLWPDWLFNMVPMGREQKSLLHTIHSLTREVLKKRKAERKQGVREGLYKRVVTDKDDVADGDAEESTSETSVSSYGYTTGLRDDLDDDVGEKKRIAFLDQMLDVAENGAVLSDREVEEQVNTIMFEGHDTTAAGSSFFLSLMGVHQDIQERCVDELRTIFGDSQRPATFQDTLEMKYLERCINETLRLFPPVPVIARHATENIQMKSGHVIPEGTTIVIPQYLIHRDPTQYPNPEVFDPDNFLPERCSERHFYSFVPFSAGPRSCVGRKYAMLKLKILLSTVLRKFHVRADVLEKDFQLTGDIILKRKEGFPVRLYPRSTHQAAGQSGDR</sequence>
<dbReference type="PANTHER" id="PTHR24291:SF106">
    <property type="entry name" value="CYTOCHROME P450 4G1-RELATED"/>
    <property type="match status" value="1"/>
</dbReference>
<dbReference type="OrthoDB" id="1470350at2759"/>
<protein>
    <submittedName>
        <fullName evidence="11">Cytochrome P450 4g15-like</fullName>
    </submittedName>
</protein>
<dbReference type="Gene3D" id="1.10.630.10">
    <property type="entry name" value="Cytochrome P450"/>
    <property type="match status" value="1"/>
</dbReference>
<dbReference type="PANTHER" id="PTHR24291">
    <property type="entry name" value="CYTOCHROME P450 FAMILY 4"/>
    <property type="match status" value="1"/>
</dbReference>
<dbReference type="InterPro" id="IPR017972">
    <property type="entry name" value="Cyt_P450_CS"/>
</dbReference>
<comment type="cofactor">
    <cofactor evidence="1 8">
        <name>heme</name>
        <dbReference type="ChEBI" id="CHEBI:30413"/>
    </cofactor>
</comment>
<dbReference type="InterPro" id="IPR002401">
    <property type="entry name" value="Cyt_P450_E_grp-I"/>
</dbReference>
<evidence type="ECO:0000256" key="8">
    <source>
        <dbReference type="PIRSR" id="PIRSR602401-1"/>
    </source>
</evidence>
<comment type="similarity">
    <text evidence="2 9">Belongs to the cytochrome P450 family.</text>
</comment>
<evidence type="ECO:0000313" key="11">
    <source>
        <dbReference type="RefSeq" id="XP_026280311.1"/>
    </source>
</evidence>
<evidence type="ECO:0000313" key="10">
    <source>
        <dbReference type="Proteomes" id="UP000504606"/>
    </source>
</evidence>
<dbReference type="PRINTS" id="PR00385">
    <property type="entry name" value="P450"/>
</dbReference>
<evidence type="ECO:0000256" key="1">
    <source>
        <dbReference type="ARBA" id="ARBA00001971"/>
    </source>
</evidence>
<keyword evidence="3 8" id="KW-0349">Heme</keyword>
<dbReference type="InterPro" id="IPR050196">
    <property type="entry name" value="Cytochrome_P450_Monoox"/>
</dbReference>
<evidence type="ECO:0000256" key="4">
    <source>
        <dbReference type="ARBA" id="ARBA00022723"/>
    </source>
</evidence>
<evidence type="ECO:0000256" key="7">
    <source>
        <dbReference type="ARBA" id="ARBA00023033"/>
    </source>
</evidence>
<dbReference type="GO" id="GO:0016705">
    <property type="term" value="F:oxidoreductase activity, acting on paired donors, with incorporation or reduction of molecular oxygen"/>
    <property type="evidence" value="ECO:0007669"/>
    <property type="project" value="InterPro"/>
</dbReference>
<dbReference type="CDD" id="cd20628">
    <property type="entry name" value="CYP4"/>
    <property type="match status" value="1"/>
</dbReference>
<dbReference type="PROSITE" id="PS00086">
    <property type="entry name" value="CYTOCHROME_P450"/>
    <property type="match status" value="1"/>
</dbReference>
<reference evidence="11" key="1">
    <citation type="submission" date="2025-08" db="UniProtKB">
        <authorList>
            <consortium name="RefSeq"/>
        </authorList>
    </citation>
    <scope>IDENTIFICATION</scope>
    <source>
        <tissue evidence="11">Whole organism</tissue>
    </source>
</reference>
<dbReference type="GeneID" id="113207817"/>
<keyword evidence="10" id="KW-1185">Reference proteome</keyword>
<dbReference type="GO" id="GO:0005506">
    <property type="term" value="F:iron ion binding"/>
    <property type="evidence" value="ECO:0007669"/>
    <property type="project" value="InterPro"/>
</dbReference>
<dbReference type="InterPro" id="IPR036396">
    <property type="entry name" value="Cyt_P450_sf"/>
</dbReference>
<dbReference type="GO" id="GO:0004497">
    <property type="term" value="F:monooxygenase activity"/>
    <property type="evidence" value="ECO:0007669"/>
    <property type="project" value="UniProtKB-KW"/>
</dbReference>
<feature type="binding site" description="axial binding residue" evidence="8">
    <location>
        <position position="488"/>
    </location>
    <ligand>
        <name>heme</name>
        <dbReference type="ChEBI" id="CHEBI:30413"/>
    </ligand>
    <ligandPart>
        <name>Fe</name>
        <dbReference type="ChEBI" id="CHEBI:18248"/>
    </ligandPart>
</feature>